<reference evidence="2 3" key="1">
    <citation type="submission" date="2018-05" db="EMBL/GenBank/DDBJ databases">
        <title>Genomic Encyclopedia of Type Strains, Phase IV (KMG-IV): sequencing the most valuable type-strain genomes for metagenomic binning, comparative biology and taxonomic classification.</title>
        <authorList>
            <person name="Goeker M."/>
        </authorList>
    </citation>
    <scope>NUCLEOTIDE SEQUENCE [LARGE SCALE GENOMIC DNA]</scope>
    <source>
        <strain evidence="2 3">DSM 25350</strain>
    </source>
</reference>
<comment type="caution">
    <text evidence="2">The sequence shown here is derived from an EMBL/GenBank/DDBJ whole genome shotgun (WGS) entry which is preliminary data.</text>
</comment>
<dbReference type="InterPro" id="IPR043773">
    <property type="entry name" value="JetA"/>
</dbReference>
<keyword evidence="1" id="KW-0175">Coiled coil</keyword>
<feature type="coiled-coil region" evidence="1">
    <location>
        <begin position="221"/>
        <end position="252"/>
    </location>
</feature>
<keyword evidence="3" id="KW-1185">Reference proteome</keyword>
<evidence type="ECO:0008006" key="4">
    <source>
        <dbReference type="Google" id="ProtNLM"/>
    </source>
</evidence>
<sequence>MFFEHKQKDFFRPFISKYREQIADCLQALYAQLYTIQADYESINTREKIIALFQETVTRSPVIESNLEDDTNLPTKSDREQANWVMNSLLEYGWLEKQVDEATLQSSYAFTRVGRLFTQAIVETNGAAYRTRHRNTRNVRNALNMFVEQGDVYDLLDAFEYSERIISDFSDTIAELDERKRQLVKEVEAQQLVEKASEEFFEFMEKRFMPDLSIRLSADSVEKWRDEIQESINKARRKRKEFKTQAETSLRKVAPELIEQDNTSVFLNLLERIEQRIHRASEIMLPALRQSLHGFTRRADIIMRQLSFSAQGRQSDIAEICQSLSQQPEQVVDQKLEAAGNVLAQINVGFFDPQQVRLFQRHKKRVVDSRAEESGSMDESARKDLYIRQSVERAFALSNQDMADYLLKSLGSGHRIYSHQLPVNTARELLMRAHAIEVGSAGRQSSEYQFIVEDTGKRVVDDYFEADEFTIRVEKISNQTKPTDQLVENNN</sequence>
<proteinExistence type="predicted"/>
<dbReference type="AlphaFoldDB" id="A0A316FZ73"/>
<protein>
    <recommendedName>
        <fullName evidence="4">Flagellar protein FliT</fullName>
    </recommendedName>
</protein>
<evidence type="ECO:0000256" key="1">
    <source>
        <dbReference type="SAM" id="Coils"/>
    </source>
</evidence>
<dbReference type="Pfam" id="PF18982">
    <property type="entry name" value="JetA"/>
    <property type="match status" value="1"/>
</dbReference>
<accession>A0A316FZ73</accession>
<organism evidence="2 3">
    <name type="scientific">Pleionea mediterranea</name>
    <dbReference type="NCBI Taxonomy" id="523701"/>
    <lineage>
        <taxon>Bacteria</taxon>
        <taxon>Pseudomonadati</taxon>
        <taxon>Pseudomonadota</taxon>
        <taxon>Gammaproteobacteria</taxon>
        <taxon>Oceanospirillales</taxon>
        <taxon>Pleioneaceae</taxon>
        <taxon>Pleionea</taxon>
    </lineage>
</organism>
<dbReference type="EMBL" id="QGGU01000002">
    <property type="protein sequence ID" value="PWK53692.1"/>
    <property type="molecule type" value="Genomic_DNA"/>
</dbReference>
<name>A0A316FZ73_9GAMM</name>
<dbReference type="RefSeq" id="WP_109761764.1">
    <property type="nucleotide sequence ID" value="NZ_QGGU01000002.1"/>
</dbReference>
<evidence type="ECO:0000313" key="3">
    <source>
        <dbReference type="Proteomes" id="UP000245790"/>
    </source>
</evidence>
<evidence type="ECO:0000313" key="2">
    <source>
        <dbReference type="EMBL" id="PWK53692.1"/>
    </source>
</evidence>
<dbReference type="Proteomes" id="UP000245790">
    <property type="component" value="Unassembled WGS sequence"/>
</dbReference>
<feature type="coiled-coil region" evidence="1">
    <location>
        <begin position="166"/>
        <end position="193"/>
    </location>
</feature>
<dbReference type="OrthoDB" id="8881537at2"/>
<gene>
    <name evidence="2" type="ORF">C8D97_10280</name>
</gene>